<dbReference type="EMBL" id="VCMV01000003">
    <property type="protein sequence ID" value="KAB0268961.1"/>
    <property type="molecule type" value="Genomic_DNA"/>
</dbReference>
<dbReference type="AlphaFoldDB" id="A0A5N3PGU9"/>
<protein>
    <submittedName>
        <fullName evidence="2">Uncharacterized protein</fullName>
    </submittedName>
</protein>
<keyword evidence="1" id="KW-0732">Signal</keyword>
<dbReference type="RefSeq" id="WP_150942018.1">
    <property type="nucleotide sequence ID" value="NZ_VCMV01000003.1"/>
</dbReference>
<dbReference type="Proteomes" id="UP000325684">
    <property type="component" value="Unassembled WGS sequence"/>
</dbReference>
<accession>A0A5N3PGU9</accession>
<evidence type="ECO:0000313" key="2">
    <source>
        <dbReference type="EMBL" id="KAB0268961.1"/>
    </source>
</evidence>
<feature type="signal peptide" evidence="1">
    <location>
        <begin position="1"/>
        <end position="27"/>
    </location>
</feature>
<proteinExistence type="predicted"/>
<evidence type="ECO:0000256" key="1">
    <source>
        <dbReference type="SAM" id="SignalP"/>
    </source>
</evidence>
<evidence type="ECO:0000313" key="3">
    <source>
        <dbReference type="Proteomes" id="UP000325684"/>
    </source>
</evidence>
<keyword evidence="3" id="KW-1185">Reference proteome</keyword>
<gene>
    <name evidence="2" type="ORF">FEZ63_02300</name>
</gene>
<comment type="caution">
    <text evidence="2">The sequence shown here is derived from an EMBL/GenBank/DDBJ whole genome shotgun (WGS) entry which is preliminary data.</text>
</comment>
<sequence>MTIRAAKPAFCAAVIGLTVILSGCQTADIGPIDTTAQAMITTSAPASTIRNVLVYQAVNKNNLVVSDTPKILVVDMRSNDFLYSVVLKHRWDPTARARITYVFDETGGKTTVSAAATLVANRSGKPQQVTDFEGNPDVKAALQRLLEEAAAKAQ</sequence>
<dbReference type="PROSITE" id="PS51257">
    <property type="entry name" value="PROKAR_LIPOPROTEIN"/>
    <property type="match status" value="1"/>
</dbReference>
<organism evidence="2 3">
    <name type="scientific">Microvirga brassicacearum</name>
    <dbReference type="NCBI Taxonomy" id="2580413"/>
    <lineage>
        <taxon>Bacteria</taxon>
        <taxon>Pseudomonadati</taxon>
        <taxon>Pseudomonadota</taxon>
        <taxon>Alphaproteobacteria</taxon>
        <taxon>Hyphomicrobiales</taxon>
        <taxon>Methylobacteriaceae</taxon>
        <taxon>Microvirga</taxon>
    </lineage>
</organism>
<reference evidence="2 3" key="1">
    <citation type="journal article" date="2019" name="Microorganisms">
        <title>Genome Insights into the Novel Species Microvirga brassicacearum, a Rapeseed Endophyte with Biotechnological Potential.</title>
        <authorList>
            <person name="Jimenez-Gomez A."/>
            <person name="Saati-Santamaria Z."/>
            <person name="Igual J.M."/>
            <person name="Rivas R."/>
            <person name="Mateos P.F."/>
            <person name="Garcia-Fraile P."/>
        </authorList>
    </citation>
    <scope>NUCLEOTIDE SEQUENCE [LARGE SCALE GENOMIC DNA]</scope>
    <source>
        <strain evidence="2 3">CDVBN77</strain>
    </source>
</reference>
<name>A0A5N3PGU9_9HYPH</name>
<feature type="chain" id="PRO_5024359856" evidence="1">
    <location>
        <begin position="28"/>
        <end position="154"/>
    </location>
</feature>